<keyword evidence="3" id="KW-1185">Reference proteome</keyword>
<keyword evidence="2" id="KW-0808">Transferase</keyword>
<reference evidence="2 3" key="1">
    <citation type="submission" date="2018-03" db="EMBL/GenBank/DDBJ databases">
        <title>Genomic Encyclopedia of Archaeal and Bacterial Type Strains, Phase II (KMG-II): from individual species to whole genera.</title>
        <authorList>
            <person name="Goeker M."/>
        </authorList>
    </citation>
    <scope>NUCLEOTIDE SEQUENCE [LARGE SCALE GENOMIC DNA]</scope>
    <source>
        <strain evidence="2 3">DSM 28057</strain>
    </source>
</reference>
<dbReference type="InterPro" id="IPR029044">
    <property type="entry name" value="Nucleotide-diphossugar_trans"/>
</dbReference>
<feature type="domain" description="Glycosyltransferase 2-like" evidence="1">
    <location>
        <begin position="3"/>
        <end position="158"/>
    </location>
</feature>
<dbReference type="PANTHER" id="PTHR43685">
    <property type="entry name" value="GLYCOSYLTRANSFERASE"/>
    <property type="match status" value="1"/>
</dbReference>
<accession>A0A2P8DVR0</accession>
<organism evidence="2 3">
    <name type="scientific">Cecembia rubra</name>
    <dbReference type="NCBI Taxonomy" id="1485585"/>
    <lineage>
        <taxon>Bacteria</taxon>
        <taxon>Pseudomonadati</taxon>
        <taxon>Bacteroidota</taxon>
        <taxon>Cytophagia</taxon>
        <taxon>Cytophagales</taxon>
        <taxon>Cyclobacteriaceae</taxon>
        <taxon>Cecembia</taxon>
    </lineage>
</organism>
<dbReference type="OrthoDB" id="6307329at2"/>
<dbReference type="InterPro" id="IPR001173">
    <property type="entry name" value="Glyco_trans_2-like"/>
</dbReference>
<proteinExistence type="predicted"/>
<evidence type="ECO:0000259" key="1">
    <source>
        <dbReference type="Pfam" id="PF00535"/>
    </source>
</evidence>
<dbReference type="InterPro" id="IPR050834">
    <property type="entry name" value="Glycosyltransf_2"/>
</dbReference>
<evidence type="ECO:0000313" key="2">
    <source>
        <dbReference type="EMBL" id="PSL01257.1"/>
    </source>
</evidence>
<dbReference type="PANTHER" id="PTHR43685:SF2">
    <property type="entry name" value="GLYCOSYLTRANSFERASE 2-LIKE DOMAIN-CONTAINING PROTEIN"/>
    <property type="match status" value="1"/>
</dbReference>
<dbReference type="Pfam" id="PF00535">
    <property type="entry name" value="Glycos_transf_2"/>
    <property type="match status" value="1"/>
</dbReference>
<dbReference type="CDD" id="cd00761">
    <property type="entry name" value="Glyco_tranf_GTA_type"/>
    <property type="match status" value="1"/>
</dbReference>
<dbReference type="Gene3D" id="3.90.550.10">
    <property type="entry name" value="Spore Coat Polysaccharide Biosynthesis Protein SpsA, Chain A"/>
    <property type="match status" value="1"/>
</dbReference>
<dbReference type="EMBL" id="PYGF01000014">
    <property type="protein sequence ID" value="PSL01257.1"/>
    <property type="molecule type" value="Genomic_DNA"/>
</dbReference>
<evidence type="ECO:0000313" key="3">
    <source>
        <dbReference type="Proteomes" id="UP000240708"/>
    </source>
</evidence>
<name>A0A2P8DVR0_9BACT</name>
<dbReference type="AlphaFoldDB" id="A0A2P8DVR0"/>
<dbReference type="Proteomes" id="UP000240708">
    <property type="component" value="Unassembled WGS sequence"/>
</dbReference>
<comment type="caution">
    <text evidence="2">The sequence shown here is derived from an EMBL/GenBank/DDBJ whole genome shotgun (WGS) entry which is preliminary data.</text>
</comment>
<dbReference type="SUPFAM" id="SSF53448">
    <property type="entry name" value="Nucleotide-diphospho-sugar transferases"/>
    <property type="match status" value="1"/>
</dbReference>
<gene>
    <name evidence="2" type="ORF">CLV48_11459</name>
</gene>
<protein>
    <submittedName>
        <fullName evidence="2">Cellulose synthase/poly-beta-1,6-N-acetylglucosamine synthase-like glycosyltransferase</fullName>
    </submittedName>
</protein>
<sequence length="316" mass="37202">MFSVIIPLYNKVAFIESAINSVLQQDYKDFEIIVINDGSTDGGVELVSKKFGNNIKLINQINSGVSAARNAGIANSKFPWVAFLDADDYWASTYLSSLNKFIKDNSQINIIGSSYGSRLEDLECPLEINCFPIENYFKKAIKYTYFFTSATAIRRDFFFKNSGFDPKIKLGEDLDVWFRAILYYGKAFYIPHRLVFYNQNDLNAATKQKYLLSETLIYKIHKKDYFPWQSAYSNEDIKDFKKFKIKWTYFTLYPLFRSKENFDDLSLFIRSLSNKYFLVRLFYLLPKTFINAFVKSGFLSHHLRNYMKFCFRFIYK</sequence>
<dbReference type="RefSeq" id="WP_106568752.1">
    <property type="nucleotide sequence ID" value="NZ_PYGF01000014.1"/>
</dbReference>
<dbReference type="GO" id="GO:0016740">
    <property type="term" value="F:transferase activity"/>
    <property type="evidence" value="ECO:0007669"/>
    <property type="project" value="UniProtKB-KW"/>
</dbReference>